<keyword evidence="3" id="KW-1185">Reference proteome</keyword>
<gene>
    <name evidence="2" type="ORF">ETU37_00280</name>
</gene>
<comment type="caution">
    <text evidence="2">The sequence shown here is derived from an EMBL/GenBank/DDBJ whole genome shotgun (WGS) entry which is preliminary data.</text>
</comment>
<keyword evidence="1" id="KW-1133">Transmembrane helix</keyword>
<protein>
    <recommendedName>
        <fullName evidence="4">DUF4386 family protein</fullName>
    </recommendedName>
</protein>
<name>A0A4Q5JAC9_9ACTN</name>
<dbReference type="AlphaFoldDB" id="A0A4Q5JAC9"/>
<evidence type="ECO:0000313" key="2">
    <source>
        <dbReference type="EMBL" id="RYU15594.1"/>
    </source>
</evidence>
<feature type="transmembrane region" description="Helical" evidence="1">
    <location>
        <begin position="49"/>
        <end position="74"/>
    </location>
</feature>
<feature type="transmembrane region" description="Helical" evidence="1">
    <location>
        <begin position="81"/>
        <end position="109"/>
    </location>
</feature>
<evidence type="ECO:0000313" key="3">
    <source>
        <dbReference type="Proteomes" id="UP000291189"/>
    </source>
</evidence>
<accession>A0A4Q5JAC9</accession>
<evidence type="ECO:0008006" key="4">
    <source>
        <dbReference type="Google" id="ProtNLM"/>
    </source>
</evidence>
<keyword evidence="1" id="KW-0472">Membrane</keyword>
<feature type="transmembrane region" description="Helical" evidence="1">
    <location>
        <begin position="129"/>
        <end position="152"/>
    </location>
</feature>
<dbReference type="RefSeq" id="WP_129984877.1">
    <property type="nucleotide sequence ID" value="NZ_SDPU01000001.1"/>
</dbReference>
<dbReference type="Proteomes" id="UP000291189">
    <property type="component" value="Unassembled WGS sequence"/>
</dbReference>
<reference evidence="2 3" key="1">
    <citation type="submission" date="2019-01" db="EMBL/GenBank/DDBJ databases">
        <title>Nocardioides guangzhouensis sp. nov., an actinobacterium isolated from soil.</title>
        <authorList>
            <person name="Fu Y."/>
            <person name="Cai Y."/>
            <person name="Lin Z."/>
            <person name="Chen P."/>
        </authorList>
    </citation>
    <scope>NUCLEOTIDE SEQUENCE [LARGE SCALE GENOMIC DNA]</scope>
    <source>
        <strain evidence="2 3">NBRC 105384</strain>
    </source>
</reference>
<dbReference type="OrthoDB" id="3785142at2"/>
<sequence>MRWDWIPLSASALVVGVMALAFGALLNPVPADGDSAQTVATVAMAGGRWLGMAVMYFLASVTLTLGLPAVLSLFHVRARALGVIAVSVLSIGFIGTSGYAMLLVFFRALVREQAIRAGTLDTVTEDVGLGIFLFGWLAAFYAGLTLLALALFVARRTPVWVPLLVLLFVALFPVIDKLGRVGQVAQVVALAFAFTGIAMAAVHDASGRARAVEVARSGSAPVF</sequence>
<evidence type="ECO:0000256" key="1">
    <source>
        <dbReference type="SAM" id="Phobius"/>
    </source>
</evidence>
<feature type="transmembrane region" description="Helical" evidence="1">
    <location>
        <begin position="181"/>
        <end position="202"/>
    </location>
</feature>
<feature type="transmembrane region" description="Helical" evidence="1">
    <location>
        <begin position="159"/>
        <end position="175"/>
    </location>
</feature>
<keyword evidence="1" id="KW-0812">Transmembrane</keyword>
<dbReference type="EMBL" id="SDPU01000001">
    <property type="protein sequence ID" value="RYU15594.1"/>
    <property type="molecule type" value="Genomic_DNA"/>
</dbReference>
<proteinExistence type="predicted"/>
<organism evidence="2 3">
    <name type="scientific">Nocardioides iriomotensis</name>
    <dbReference type="NCBI Taxonomy" id="715784"/>
    <lineage>
        <taxon>Bacteria</taxon>
        <taxon>Bacillati</taxon>
        <taxon>Actinomycetota</taxon>
        <taxon>Actinomycetes</taxon>
        <taxon>Propionibacteriales</taxon>
        <taxon>Nocardioidaceae</taxon>
        <taxon>Nocardioides</taxon>
    </lineage>
</organism>